<evidence type="ECO:0008006" key="4">
    <source>
        <dbReference type="Google" id="ProtNLM"/>
    </source>
</evidence>
<dbReference type="AlphaFoldDB" id="A0A494XX25"/>
<reference evidence="2 3" key="1">
    <citation type="submission" date="2018-10" db="EMBL/GenBank/DDBJ databases">
        <title>Cohnella sp. M2MS4P-1, whole genome shotgun sequence.</title>
        <authorList>
            <person name="Tuo L."/>
        </authorList>
    </citation>
    <scope>NUCLEOTIDE SEQUENCE [LARGE SCALE GENOMIC DNA]</scope>
    <source>
        <strain evidence="2 3">M2MS4P-1</strain>
    </source>
</reference>
<evidence type="ECO:0000256" key="1">
    <source>
        <dbReference type="SAM" id="Phobius"/>
    </source>
</evidence>
<keyword evidence="3" id="KW-1185">Reference proteome</keyword>
<gene>
    <name evidence="2" type="ORF">D7Z26_07845</name>
</gene>
<comment type="caution">
    <text evidence="2">The sequence shown here is derived from an EMBL/GenBank/DDBJ whole genome shotgun (WGS) entry which is preliminary data.</text>
</comment>
<keyword evidence="1" id="KW-1133">Transmembrane helix</keyword>
<name>A0A494XX25_9BACL</name>
<keyword evidence="1" id="KW-0812">Transmembrane</keyword>
<dbReference type="RefSeq" id="WP_120975587.1">
    <property type="nucleotide sequence ID" value="NZ_RBZM01000004.1"/>
</dbReference>
<dbReference type="OrthoDB" id="2627968at2"/>
<feature type="transmembrane region" description="Helical" evidence="1">
    <location>
        <begin position="35"/>
        <end position="55"/>
    </location>
</feature>
<evidence type="ECO:0000313" key="3">
    <source>
        <dbReference type="Proteomes" id="UP000282076"/>
    </source>
</evidence>
<feature type="transmembrane region" description="Helical" evidence="1">
    <location>
        <begin position="6"/>
        <end position="23"/>
    </location>
</feature>
<evidence type="ECO:0000313" key="2">
    <source>
        <dbReference type="EMBL" id="RKP55127.1"/>
    </source>
</evidence>
<dbReference type="EMBL" id="RBZM01000004">
    <property type="protein sequence ID" value="RKP55127.1"/>
    <property type="molecule type" value="Genomic_DNA"/>
</dbReference>
<keyword evidence="1" id="KW-0472">Membrane</keyword>
<protein>
    <recommendedName>
        <fullName evidence="4">Signal transduction histidine kinase</fullName>
    </recommendedName>
</protein>
<sequence length="59" mass="6733">MNNEANIIFIIASFGLAVVLILSRERIPETLRRPMAITSILLVLFAFFLIVYSFFRIGT</sequence>
<organism evidence="2 3">
    <name type="scientific">Cohnella endophytica</name>
    <dbReference type="NCBI Taxonomy" id="2419778"/>
    <lineage>
        <taxon>Bacteria</taxon>
        <taxon>Bacillati</taxon>
        <taxon>Bacillota</taxon>
        <taxon>Bacilli</taxon>
        <taxon>Bacillales</taxon>
        <taxon>Paenibacillaceae</taxon>
        <taxon>Cohnella</taxon>
    </lineage>
</organism>
<proteinExistence type="predicted"/>
<dbReference type="Proteomes" id="UP000282076">
    <property type="component" value="Unassembled WGS sequence"/>
</dbReference>
<accession>A0A494XX25</accession>